<proteinExistence type="predicted"/>
<keyword evidence="2" id="KW-1185">Reference proteome</keyword>
<evidence type="ECO:0000313" key="1">
    <source>
        <dbReference type="EMBL" id="KAF2471793.1"/>
    </source>
</evidence>
<gene>
    <name evidence="1" type="ORF">BDR25DRAFT_260336</name>
</gene>
<name>A0ACB6QXR3_9PLEO</name>
<reference evidence="1" key="1">
    <citation type="journal article" date="2020" name="Stud. Mycol.">
        <title>101 Dothideomycetes genomes: a test case for predicting lifestyles and emergence of pathogens.</title>
        <authorList>
            <person name="Haridas S."/>
            <person name="Albert R."/>
            <person name="Binder M."/>
            <person name="Bloem J."/>
            <person name="Labutti K."/>
            <person name="Salamov A."/>
            <person name="Andreopoulos B."/>
            <person name="Baker S."/>
            <person name="Barry K."/>
            <person name="Bills G."/>
            <person name="Bluhm B."/>
            <person name="Cannon C."/>
            <person name="Castanera R."/>
            <person name="Culley D."/>
            <person name="Daum C."/>
            <person name="Ezra D."/>
            <person name="Gonzalez J."/>
            <person name="Henrissat B."/>
            <person name="Kuo A."/>
            <person name="Liang C."/>
            <person name="Lipzen A."/>
            <person name="Lutzoni F."/>
            <person name="Magnuson J."/>
            <person name="Mondo S."/>
            <person name="Nolan M."/>
            <person name="Ohm R."/>
            <person name="Pangilinan J."/>
            <person name="Park H.-J."/>
            <person name="Ramirez L."/>
            <person name="Alfaro M."/>
            <person name="Sun H."/>
            <person name="Tritt A."/>
            <person name="Yoshinaga Y."/>
            <person name="Zwiers L.-H."/>
            <person name="Turgeon B."/>
            <person name="Goodwin S."/>
            <person name="Spatafora J."/>
            <person name="Crous P."/>
            <person name="Grigoriev I."/>
        </authorList>
    </citation>
    <scope>NUCLEOTIDE SEQUENCE</scope>
    <source>
        <strain evidence="1">ATCC 200398</strain>
    </source>
</reference>
<accession>A0ACB6QXR3</accession>
<dbReference type="EMBL" id="MU003504">
    <property type="protein sequence ID" value="KAF2471793.1"/>
    <property type="molecule type" value="Genomic_DNA"/>
</dbReference>
<dbReference type="Proteomes" id="UP000799755">
    <property type="component" value="Unassembled WGS sequence"/>
</dbReference>
<evidence type="ECO:0000313" key="2">
    <source>
        <dbReference type="Proteomes" id="UP000799755"/>
    </source>
</evidence>
<protein>
    <submittedName>
        <fullName evidence="1">Uncharacterized protein</fullName>
    </submittedName>
</protein>
<organism evidence="1 2">
    <name type="scientific">Lindgomyces ingoldianus</name>
    <dbReference type="NCBI Taxonomy" id="673940"/>
    <lineage>
        <taxon>Eukaryota</taxon>
        <taxon>Fungi</taxon>
        <taxon>Dikarya</taxon>
        <taxon>Ascomycota</taxon>
        <taxon>Pezizomycotina</taxon>
        <taxon>Dothideomycetes</taxon>
        <taxon>Pleosporomycetidae</taxon>
        <taxon>Pleosporales</taxon>
        <taxon>Lindgomycetaceae</taxon>
        <taxon>Lindgomyces</taxon>
    </lineage>
</organism>
<comment type="caution">
    <text evidence="1">The sequence shown here is derived from an EMBL/GenBank/DDBJ whole genome shotgun (WGS) entry which is preliminary data.</text>
</comment>
<sequence length="452" mass="50624">MAGLVTAYLLHQDTRKRYAVKLFESGKTLSLDSASVSIPNSSGTLSDRVDLPMRAFAGGYYNNLRAMYDHLGVRYHSQRFLFEFANGDSANTEPGHTGEDSSYFVYASNLHKTALPRPKAMASVTYLVEAVYLLACYAWFSICCFLVTPQTTNDVSETLAHYLQRIHLPEYFVTYYLLPLISSVSTCPHEALLKFPARDLTEYKRRTHGAPHYTVSNGVKTVQDMLVGGIDYELSTMVSEIELQRSGIKICWKKVNDQGGAASVQEEIFDRVVLAVAPDIVGEIFDPLRRYMTKIPTTIVESVVHTDRKLLSIENPEEGDGHRHPAQIISLRTSTNGAHRTESLHLQPCGAIVTTCPFTAIDPSLIIHSARFTRVLRSPESRRVVNSIFNNTPHYYGDEKSRPIWRNGDNGVWLAGGWCWDGMVLLEGCILSAMRVADAFDVDVPWTRESET</sequence>